<dbReference type="Proteomes" id="UP000297777">
    <property type="component" value="Unassembled WGS sequence"/>
</dbReference>
<gene>
    <name evidence="2" type="ORF">BTUL_0201g00050</name>
</gene>
<evidence type="ECO:0000313" key="3">
    <source>
        <dbReference type="Proteomes" id="UP000297777"/>
    </source>
</evidence>
<name>A0A4Z1EGY0_9HELO</name>
<dbReference type="EMBL" id="PQXH01000201">
    <property type="protein sequence ID" value="TGO08591.1"/>
    <property type="molecule type" value="Genomic_DNA"/>
</dbReference>
<feature type="region of interest" description="Disordered" evidence="1">
    <location>
        <begin position="51"/>
        <end position="85"/>
    </location>
</feature>
<evidence type="ECO:0000256" key="1">
    <source>
        <dbReference type="SAM" id="MobiDB-lite"/>
    </source>
</evidence>
<comment type="caution">
    <text evidence="2">The sequence shown here is derived from an EMBL/GenBank/DDBJ whole genome shotgun (WGS) entry which is preliminary data.</text>
</comment>
<organism evidence="2 3">
    <name type="scientific">Botrytis tulipae</name>
    <dbReference type="NCBI Taxonomy" id="87230"/>
    <lineage>
        <taxon>Eukaryota</taxon>
        <taxon>Fungi</taxon>
        <taxon>Dikarya</taxon>
        <taxon>Ascomycota</taxon>
        <taxon>Pezizomycotina</taxon>
        <taxon>Leotiomycetes</taxon>
        <taxon>Helotiales</taxon>
        <taxon>Sclerotiniaceae</taxon>
        <taxon>Botrytis</taxon>
    </lineage>
</organism>
<feature type="compositionally biased region" description="Basic and acidic residues" evidence="1">
    <location>
        <begin position="139"/>
        <end position="152"/>
    </location>
</feature>
<sequence>MCIITSARVARSCFTQFGTRDIRHDPSSQRAIIAAAHNFIKAFMAYGNTNGQYPPIDTSERNPPSSGPKMDPALKAAGRSSMPRDSNFAPLITRILLRKTAFLPADRPPKSCHAIAPAKLRAQDNDFLVSDARVIGQDSPHRRDEELRDSAD</sequence>
<evidence type="ECO:0000313" key="2">
    <source>
        <dbReference type="EMBL" id="TGO08591.1"/>
    </source>
</evidence>
<dbReference type="AlphaFoldDB" id="A0A4Z1EGY0"/>
<feature type="region of interest" description="Disordered" evidence="1">
    <location>
        <begin position="133"/>
        <end position="152"/>
    </location>
</feature>
<reference evidence="2 3" key="1">
    <citation type="submission" date="2017-12" db="EMBL/GenBank/DDBJ databases">
        <title>Comparative genomics of Botrytis spp.</title>
        <authorList>
            <person name="Valero-Jimenez C.A."/>
            <person name="Tapia P."/>
            <person name="Veloso J."/>
            <person name="Silva-Moreno E."/>
            <person name="Staats M."/>
            <person name="Valdes J.H."/>
            <person name="Van Kan J.A.L."/>
        </authorList>
    </citation>
    <scope>NUCLEOTIDE SEQUENCE [LARGE SCALE GENOMIC DNA]</scope>
    <source>
        <strain evidence="2 3">Bt9001</strain>
    </source>
</reference>
<keyword evidence="3" id="KW-1185">Reference proteome</keyword>
<accession>A0A4Z1EGY0</accession>
<proteinExistence type="predicted"/>
<protein>
    <submittedName>
        <fullName evidence="2">Uncharacterized protein</fullName>
    </submittedName>
</protein>